<sequence>MTLEIEINNIAFILHNTGALYWPGKKMLLLSDVHLGKVSHFRKHGSAIPNNAMFQNFKKLDAVVKHFEPESICFLGDLFHSSLNKEWILFEQWVSNIRLPLLLIAGNHDIISPHKYEELNIAIHNEWILDGFLLTHHPETREGFFNLSGHVHPAVQLQGMGRQFLKLPCFFRNKNQMILPAFGEFTGTYVVEPQQEDIIYITTKEEVIRL</sequence>
<proteinExistence type="predicted"/>
<dbReference type="Pfam" id="PF00149">
    <property type="entry name" value="Metallophos"/>
    <property type="match status" value="1"/>
</dbReference>
<name>A0A444WD67_9FLAO</name>
<dbReference type="SUPFAM" id="SSF56300">
    <property type="entry name" value="Metallo-dependent phosphatases"/>
    <property type="match status" value="1"/>
</dbReference>
<evidence type="ECO:0000313" key="2">
    <source>
        <dbReference type="EMBL" id="RYJ43725.1"/>
    </source>
</evidence>
<dbReference type="GO" id="GO:0016787">
    <property type="term" value="F:hydrolase activity"/>
    <property type="evidence" value="ECO:0007669"/>
    <property type="project" value="InterPro"/>
</dbReference>
<dbReference type="Gene3D" id="3.60.21.10">
    <property type="match status" value="1"/>
</dbReference>
<feature type="domain" description="Calcineurin-like phosphoesterase" evidence="1">
    <location>
        <begin position="27"/>
        <end position="130"/>
    </location>
</feature>
<gene>
    <name evidence="2" type="ORF">NU09_1233</name>
</gene>
<organism evidence="2 3">
    <name type="scientific">Flavobacterium beibuense</name>
    <dbReference type="NCBI Taxonomy" id="657326"/>
    <lineage>
        <taxon>Bacteria</taxon>
        <taxon>Pseudomonadati</taxon>
        <taxon>Bacteroidota</taxon>
        <taxon>Flavobacteriia</taxon>
        <taxon>Flavobacteriales</taxon>
        <taxon>Flavobacteriaceae</taxon>
        <taxon>Flavobacterium</taxon>
    </lineage>
</organism>
<evidence type="ECO:0000259" key="1">
    <source>
        <dbReference type="Pfam" id="PF00149"/>
    </source>
</evidence>
<comment type="caution">
    <text evidence="2">The sequence shown here is derived from an EMBL/GenBank/DDBJ whole genome shotgun (WGS) entry which is preliminary data.</text>
</comment>
<dbReference type="EMBL" id="JUIW01000004">
    <property type="protein sequence ID" value="RYJ43725.1"/>
    <property type="molecule type" value="Genomic_DNA"/>
</dbReference>
<keyword evidence="3" id="KW-1185">Reference proteome</keyword>
<reference evidence="2 3" key="1">
    <citation type="submission" date="2014-12" db="EMBL/GenBank/DDBJ databases">
        <title>Genome sequence of Flavobacterium beibuense RSKm HC5.</title>
        <authorList>
            <person name="Kim J.F."/>
            <person name="Song J.Y."/>
            <person name="Kwak M.-J."/>
            <person name="Lee S.-W."/>
        </authorList>
    </citation>
    <scope>NUCLEOTIDE SEQUENCE [LARGE SCALE GENOMIC DNA]</scope>
    <source>
        <strain evidence="2 3">RSKm HC5</strain>
    </source>
</reference>
<dbReference type="InterPro" id="IPR026336">
    <property type="entry name" value="PdeM-like"/>
</dbReference>
<dbReference type="PIRSF" id="PIRSF000887">
    <property type="entry name" value="Pesterase_MJ0037"/>
    <property type="match status" value="1"/>
</dbReference>
<dbReference type="Proteomes" id="UP000289775">
    <property type="component" value="Unassembled WGS sequence"/>
</dbReference>
<accession>A0A444WD67</accession>
<evidence type="ECO:0000313" key="3">
    <source>
        <dbReference type="Proteomes" id="UP000289775"/>
    </source>
</evidence>
<dbReference type="InterPro" id="IPR024173">
    <property type="entry name" value="Pesterase_MJ0037-like"/>
</dbReference>
<dbReference type="PANTHER" id="PTHR39323">
    <property type="entry name" value="BLR1149 PROTEIN"/>
    <property type="match status" value="1"/>
</dbReference>
<dbReference type="RefSeq" id="WP_129750390.1">
    <property type="nucleotide sequence ID" value="NZ_JUIW01000004.1"/>
</dbReference>
<protein>
    <submittedName>
        <fullName evidence="2">Metallophosphoesterase</fullName>
    </submittedName>
</protein>
<dbReference type="AlphaFoldDB" id="A0A444WD67"/>
<dbReference type="InterPro" id="IPR029052">
    <property type="entry name" value="Metallo-depent_PP-like"/>
</dbReference>
<dbReference type="NCBIfam" id="TIGR04123">
    <property type="entry name" value="P_estr_lig_assc"/>
    <property type="match status" value="1"/>
</dbReference>
<dbReference type="PANTHER" id="PTHR39323:SF1">
    <property type="entry name" value="BLR1149 PROTEIN"/>
    <property type="match status" value="1"/>
</dbReference>
<dbReference type="OrthoDB" id="9795838at2"/>
<dbReference type="InterPro" id="IPR004843">
    <property type="entry name" value="Calcineurin-like_PHP"/>
</dbReference>